<accession>A0A0K0DCB6</accession>
<reference evidence="3" key="2">
    <citation type="submission" date="2017-02" db="UniProtKB">
        <authorList>
            <consortium name="WormBaseParasite"/>
        </authorList>
    </citation>
    <scope>IDENTIFICATION</scope>
</reference>
<dbReference type="WBParaSite" id="ACAC_0000818701-mRNA-1">
    <property type="protein sequence ID" value="ACAC_0000818701-mRNA-1"/>
    <property type="gene ID" value="ACAC_0000818701"/>
</dbReference>
<dbReference type="Proteomes" id="UP000035642">
    <property type="component" value="Unassembled WGS sequence"/>
</dbReference>
<dbReference type="InterPro" id="IPR017943">
    <property type="entry name" value="Bactericidal_perm-incr_a/b_dom"/>
</dbReference>
<keyword evidence="1" id="KW-0732">Signal</keyword>
<dbReference type="GO" id="GO:0005615">
    <property type="term" value="C:extracellular space"/>
    <property type="evidence" value="ECO:0007669"/>
    <property type="project" value="TreeGrafter"/>
</dbReference>
<evidence type="ECO:0000256" key="1">
    <source>
        <dbReference type="SAM" id="SignalP"/>
    </source>
</evidence>
<reference evidence="2" key="1">
    <citation type="submission" date="2012-09" db="EMBL/GenBank/DDBJ databases">
        <authorList>
            <person name="Martin A.A."/>
        </authorList>
    </citation>
    <scope>NUCLEOTIDE SEQUENCE</scope>
</reference>
<feature type="chain" id="PRO_5005326552" evidence="1">
    <location>
        <begin position="21"/>
        <end position="544"/>
    </location>
</feature>
<feature type="signal peptide" evidence="1">
    <location>
        <begin position="1"/>
        <end position="20"/>
    </location>
</feature>
<protein>
    <submittedName>
        <fullName evidence="3">BPI2 domain-containing protein</fullName>
    </submittedName>
</protein>
<dbReference type="PANTHER" id="PTHR10504">
    <property type="entry name" value="BACTERICIDAL PERMEABILITY-INCREASING BPI PROTEIN-RELATED"/>
    <property type="match status" value="1"/>
</dbReference>
<dbReference type="SUPFAM" id="SSF55394">
    <property type="entry name" value="Bactericidal permeability-increasing protein, BPI"/>
    <property type="match status" value="1"/>
</dbReference>
<dbReference type="AlphaFoldDB" id="A0A0K0DCB6"/>
<dbReference type="PANTHER" id="PTHR10504:SF131">
    <property type="entry name" value="BPI2 DOMAIN-CONTAINING PROTEIN"/>
    <property type="match status" value="1"/>
</dbReference>
<name>A0A0K0DCB6_ANGCA</name>
<sequence length="544" mass="63688">MQILIAEFVYFLLIVTTVSTKISRSDYSHLENLSYESMETLVTELKREIKEHIDDEEARPKKWKTTTMSQLVIPEHINRDITLRIYQSGMKYLLEQVILAIRHDVMRHRPRNIRTSYHGMDINVDSIEIVDFLPPRLEVERLNASQIRFQTHGGGMRYLGLYSTIYKTTREGQFEALLDNVQVLTDIELLHNNNHIKVTERYCEAKFDEVLVQLTPTMPSQIIELLKERLQYRFHESLCSAIPHFAEKTASIITSIASIEDFTDHKEQLPPTCVLRYVNALSRLNSRGAKISFKRCIPRERRTTKDTATIDPEAIVESEMASISIREDYINEMFYDLKQSGNIVFHLHLVPDIEKMLSTHCDDHACLGHYMNLNDVINGTGHLDSHVISTPRIEIYHDHAILHLSLSTVLSFESRRTQRRISPLQFETVLCLQITELNVEFSEENGYYRWMARYEIVHTKTYDVHTDSEEVANISRDIEQHLNKQQRYLEDLLATHLNGELPLRLNPRVRLFPRPAIFRHHRIIIPMNFKFDKNLLPAFQFFSS</sequence>
<organism evidence="2 3">
    <name type="scientific">Angiostrongylus cantonensis</name>
    <name type="common">Rat lungworm</name>
    <dbReference type="NCBI Taxonomy" id="6313"/>
    <lineage>
        <taxon>Eukaryota</taxon>
        <taxon>Metazoa</taxon>
        <taxon>Ecdysozoa</taxon>
        <taxon>Nematoda</taxon>
        <taxon>Chromadorea</taxon>
        <taxon>Rhabditida</taxon>
        <taxon>Rhabditina</taxon>
        <taxon>Rhabditomorpha</taxon>
        <taxon>Strongyloidea</taxon>
        <taxon>Metastrongylidae</taxon>
        <taxon>Angiostrongylus</taxon>
    </lineage>
</organism>
<keyword evidence="2" id="KW-1185">Reference proteome</keyword>
<dbReference type="STRING" id="6313.A0A0K0DCB6"/>
<dbReference type="InterPro" id="IPR032942">
    <property type="entry name" value="BPI/LBP/Plunc"/>
</dbReference>
<dbReference type="Gene3D" id="3.15.10.10">
    <property type="entry name" value="Bactericidal permeability-increasing protein, domain 1"/>
    <property type="match status" value="1"/>
</dbReference>
<evidence type="ECO:0000313" key="2">
    <source>
        <dbReference type="Proteomes" id="UP000035642"/>
    </source>
</evidence>
<dbReference type="GO" id="GO:0008289">
    <property type="term" value="F:lipid binding"/>
    <property type="evidence" value="ECO:0007669"/>
    <property type="project" value="InterPro"/>
</dbReference>
<evidence type="ECO:0000313" key="3">
    <source>
        <dbReference type="WBParaSite" id="ACAC_0000818701-mRNA-1"/>
    </source>
</evidence>
<proteinExistence type="predicted"/>